<reference evidence="6 7" key="1">
    <citation type="submission" date="2017-06" db="EMBL/GenBank/DDBJ databases">
        <title>Azoarcus.</title>
        <authorList>
            <person name="Woo J.-H."/>
            <person name="Kim H.-S."/>
        </authorList>
    </citation>
    <scope>NUCLEOTIDE SEQUENCE [LARGE SCALE GENOMIC DNA]</scope>
    <source>
        <strain evidence="6 7">TSPY31</strain>
    </source>
</reference>
<feature type="domain" description="Glycosyl transferase family 1" evidence="4">
    <location>
        <begin position="175"/>
        <end position="329"/>
    </location>
</feature>
<evidence type="ECO:0000313" key="7">
    <source>
        <dbReference type="Proteomes" id="UP000244930"/>
    </source>
</evidence>
<evidence type="ECO:0000256" key="3">
    <source>
        <dbReference type="ARBA" id="ARBA00022679"/>
    </source>
</evidence>
<evidence type="ECO:0000259" key="5">
    <source>
        <dbReference type="Pfam" id="PF13439"/>
    </source>
</evidence>
<comment type="similarity">
    <text evidence="1">Belongs to the glycosyltransferase group 1 family. Glycosyltransferase 4 subfamily.</text>
</comment>
<keyword evidence="2" id="KW-0328">Glycosyltransferase</keyword>
<feature type="domain" description="Glycosyltransferase subfamily 4-like N-terminal" evidence="5">
    <location>
        <begin position="32"/>
        <end position="162"/>
    </location>
</feature>
<sequence length="351" mass="37781">MSDQASPRCSFIVAGDPGQRTGGYRYDAFIVDGLRERGWKVEVMGLAGRFPVPDELAWEAFDRALTDLPDDSLVVIDGLAMGGLPDVIQTHAGRLRIIALVHHPLADESDIGSVQRMLFLRSEAEALAAVATVVTTSAFTARRLQDFGVASSRISVVVPGVQAAPVAVGGHHPLRMLCVATITPRKGHEVLVAALQRLEKLDWECVCVGSLLRDPLHAQRIARQIQDAGLADRMRLYGEMADVELAGAYAAADCFVLASRYEGYGMVITEALARGLPVVCTRGGALAETLPPEAGLLVAVDDVDALADALRRMIEEPALRKRLRDGARKARDGLRDWADAAAEFARVLDSV</sequence>
<dbReference type="GO" id="GO:0016757">
    <property type="term" value="F:glycosyltransferase activity"/>
    <property type="evidence" value="ECO:0007669"/>
    <property type="project" value="UniProtKB-KW"/>
</dbReference>
<dbReference type="Gene3D" id="3.40.50.2000">
    <property type="entry name" value="Glycogen Phosphorylase B"/>
    <property type="match status" value="2"/>
</dbReference>
<dbReference type="SUPFAM" id="SSF53756">
    <property type="entry name" value="UDP-Glycosyltransferase/glycogen phosphorylase"/>
    <property type="match status" value="1"/>
</dbReference>
<protein>
    <submittedName>
        <fullName evidence="6">Glycosyl transferase family 1</fullName>
    </submittedName>
</protein>
<dbReference type="InterPro" id="IPR028098">
    <property type="entry name" value="Glyco_trans_4-like_N"/>
</dbReference>
<dbReference type="Proteomes" id="UP000244930">
    <property type="component" value="Chromosome"/>
</dbReference>
<evidence type="ECO:0000259" key="4">
    <source>
        <dbReference type="Pfam" id="PF00534"/>
    </source>
</evidence>
<dbReference type="EMBL" id="CP022187">
    <property type="protein sequence ID" value="AWI75087.1"/>
    <property type="molecule type" value="Genomic_DNA"/>
</dbReference>
<dbReference type="CDD" id="cd03801">
    <property type="entry name" value="GT4_PimA-like"/>
    <property type="match status" value="1"/>
</dbReference>
<evidence type="ECO:0000256" key="2">
    <source>
        <dbReference type="ARBA" id="ARBA00022676"/>
    </source>
</evidence>
<accession>A0A2U8GN57</accession>
<evidence type="ECO:0000256" key="1">
    <source>
        <dbReference type="ARBA" id="ARBA00009481"/>
    </source>
</evidence>
<gene>
    <name evidence="6" type="ORF">CEW83_07535</name>
</gene>
<dbReference type="KEGG" id="acom:CEW83_07535"/>
<dbReference type="Pfam" id="PF13439">
    <property type="entry name" value="Glyco_transf_4"/>
    <property type="match status" value="1"/>
</dbReference>
<evidence type="ECO:0000313" key="6">
    <source>
        <dbReference type="EMBL" id="AWI75087.1"/>
    </source>
</evidence>
<proteinExistence type="inferred from homology"/>
<dbReference type="PANTHER" id="PTHR12526:SF640">
    <property type="entry name" value="COLANIC ACID BIOSYNTHESIS GLYCOSYLTRANSFERASE WCAL-RELATED"/>
    <property type="match status" value="1"/>
</dbReference>
<keyword evidence="7" id="KW-1185">Reference proteome</keyword>
<dbReference type="AlphaFoldDB" id="A0A2U8GN57"/>
<dbReference type="Pfam" id="PF00534">
    <property type="entry name" value="Glycos_transf_1"/>
    <property type="match status" value="1"/>
</dbReference>
<organism evidence="6 7">
    <name type="scientific">Parazoarcus communis</name>
    <dbReference type="NCBI Taxonomy" id="41977"/>
    <lineage>
        <taxon>Bacteria</taxon>
        <taxon>Pseudomonadati</taxon>
        <taxon>Pseudomonadota</taxon>
        <taxon>Betaproteobacteria</taxon>
        <taxon>Rhodocyclales</taxon>
        <taxon>Zoogloeaceae</taxon>
        <taxon>Parazoarcus</taxon>
    </lineage>
</organism>
<dbReference type="RefSeq" id="WP_108948795.1">
    <property type="nucleotide sequence ID" value="NZ_CP022187.1"/>
</dbReference>
<name>A0A2U8GN57_9RHOO</name>
<dbReference type="PANTHER" id="PTHR12526">
    <property type="entry name" value="GLYCOSYLTRANSFERASE"/>
    <property type="match status" value="1"/>
</dbReference>
<keyword evidence="3 6" id="KW-0808">Transferase</keyword>
<dbReference type="InterPro" id="IPR001296">
    <property type="entry name" value="Glyco_trans_1"/>
</dbReference>